<sequence length="76" mass="8777">MKCNRTASPDLAPCDFFLFPKLKAPLKDCYFDDVNTIQRAVMRVLNRIPDTAIRHSFQLLHDRRVQCVDAGGSYFE</sequence>
<gene>
    <name evidence="1" type="ORF">L798_05646</name>
</gene>
<dbReference type="InterPro" id="IPR036397">
    <property type="entry name" value="RNaseH_sf"/>
</dbReference>
<protein>
    <submittedName>
        <fullName evidence="1">Uncharacterized protein</fullName>
    </submittedName>
</protein>
<evidence type="ECO:0000313" key="2">
    <source>
        <dbReference type="Proteomes" id="UP000027135"/>
    </source>
</evidence>
<dbReference type="Proteomes" id="UP000027135">
    <property type="component" value="Unassembled WGS sequence"/>
</dbReference>
<dbReference type="GO" id="GO:0003676">
    <property type="term" value="F:nucleic acid binding"/>
    <property type="evidence" value="ECO:0007669"/>
    <property type="project" value="InterPro"/>
</dbReference>
<dbReference type="InParanoid" id="A0A067R9E0"/>
<accession>A0A067R9E0</accession>
<dbReference type="AlphaFoldDB" id="A0A067R9E0"/>
<dbReference type="EMBL" id="KK852616">
    <property type="protein sequence ID" value="KDR20184.1"/>
    <property type="molecule type" value="Genomic_DNA"/>
</dbReference>
<proteinExistence type="predicted"/>
<keyword evidence="2" id="KW-1185">Reference proteome</keyword>
<organism evidence="1 2">
    <name type="scientific">Zootermopsis nevadensis</name>
    <name type="common">Dampwood termite</name>
    <dbReference type="NCBI Taxonomy" id="136037"/>
    <lineage>
        <taxon>Eukaryota</taxon>
        <taxon>Metazoa</taxon>
        <taxon>Ecdysozoa</taxon>
        <taxon>Arthropoda</taxon>
        <taxon>Hexapoda</taxon>
        <taxon>Insecta</taxon>
        <taxon>Pterygota</taxon>
        <taxon>Neoptera</taxon>
        <taxon>Polyneoptera</taxon>
        <taxon>Dictyoptera</taxon>
        <taxon>Blattodea</taxon>
        <taxon>Blattoidea</taxon>
        <taxon>Termitoidae</taxon>
        <taxon>Termopsidae</taxon>
        <taxon>Zootermopsis</taxon>
    </lineage>
</organism>
<dbReference type="Gene3D" id="3.30.420.10">
    <property type="entry name" value="Ribonuclease H-like superfamily/Ribonuclease H"/>
    <property type="match status" value="1"/>
</dbReference>
<name>A0A067R9E0_ZOONE</name>
<reference evidence="1 2" key="1">
    <citation type="journal article" date="2014" name="Nat. Commun.">
        <title>Molecular traces of alternative social organization in a termite genome.</title>
        <authorList>
            <person name="Terrapon N."/>
            <person name="Li C."/>
            <person name="Robertson H.M."/>
            <person name="Ji L."/>
            <person name="Meng X."/>
            <person name="Booth W."/>
            <person name="Chen Z."/>
            <person name="Childers C.P."/>
            <person name="Glastad K.M."/>
            <person name="Gokhale K."/>
            <person name="Gowin J."/>
            <person name="Gronenberg W."/>
            <person name="Hermansen R.A."/>
            <person name="Hu H."/>
            <person name="Hunt B.G."/>
            <person name="Huylmans A.K."/>
            <person name="Khalil S.M."/>
            <person name="Mitchell R.D."/>
            <person name="Munoz-Torres M.C."/>
            <person name="Mustard J.A."/>
            <person name="Pan H."/>
            <person name="Reese J.T."/>
            <person name="Scharf M.E."/>
            <person name="Sun F."/>
            <person name="Vogel H."/>
            <person name="Xiao J."/>
            <person name="Yang W."/>
            <person name="Yang Z."/>
            <person name="Yang Z."/>
            <person name="Zhou J."/>
            <person name="Zhu J."/>
            <person name="Brent C.S."/>
            <person name="Elsik C.G."/>
            <person name="Goodisman M.A."/>
            <person name="Liberles D.A."/>
            <person name="Roe R.M."/>
            <person name="Vargo E.L."/>
            <person name="Vilcinskas A."/>
            <person name="Wang J."/>
            <person name="Bornberg-Bauer E."/>
            <person name="Korb J."/>
            <person name="Zhang G."/>
            <person name="Liebig J."/>
        </authorList>
    </citation>
    <scope>NUCLEOTIDE SEQUENCE [LARGE SCALE GENOMIC DNA]</scope>
    <source>
        <tissue evidence="1">Whole organism</tissue>
    </source>
</reference>
<evidence type="ECO:0000313" key="1">
    <source>
        <dbReference type="EMBL" id="KDR20184.1"/>
    </source>
</evidence>